<dbReference type="CDD" id="cd00207">
    <property type="entry name" value="fer2"/>
    <property type="match status" value="1"/>
</dbReference>
<dbReference type="Proteomes" id="UP001180845">
    <property type="component" value="Unassembled WGS sequence"/>
</dbReference>
<reference evidence="8" key="1">
    <citation type="submission" date="2023-07" db="EMBL/GenBank/DDBJ databases">
        <title>Sequencing the genomes of 1000 actinobacteria strains.</title>
        <authorList>
            <person name="Klenk H.-P."/>
        </authorList>
    </citation>
    <scope>NUCLEOTIDE SEQUENCE</scope>
    <source>
        <strain evidence="8">DSM 45977</strain>
    </source>
</reference>
<evidence type="ECO:0000256" key="6">
    <source>
        <dbReference type="ARBA" id="ARBA00034078"/>
    </source>
</evidence>
<keyword evidence="5" id="KW-0411">Iron-sulfur</keyword>
<dbReference type="InterPro" id="IPR001055">
    <property type="entry name" value="Adrenodoxin-like"/>
</dbReference>
<evidence type="ECO:0000259" key="7">
    <source>
        <dbReference type="PROSITE" id="PS51085"/>
    </source>
</evidence>
<accession>A0AAE4CN80</accession>
<feature type="domain" description="2Fe-2S ferredoxin-type" evidence="7">
    <location>
        <begin position="2"/>
        <end position="107"/>
    </location>
</feature>
<evidence type="ECO:0000256" key="2">
    <source>
        <dbReference type="ARBA" id="ARBA00022714"/>
    </source>
</evidence>
<comment type="similarity">
    <text evidence="1">Belongs to the adrenodoxin/putidaredoxin family.</text>
</comment>
<dbReference type="PROSITE" id="PS00814">
    <property type="entry name" value="ADX"/>
    <property type="match status" value="1"/>
</dbReference>
<dbReference type="EMBL" id="JAVDXW010000001">
    <property type="protein sequence ID" value="MDR7303624.1"/>
    <property type="molecule type" value="Genomic_DNA"/>
</dbReference>
<dbReference type="InterPro" id="IPR012675">
    <property type="entry name" value="Beta-grasp_dom_sf"/>
</dbReference>
<comment type="caution">
    <text evidence="8">The sequence shown here is derived from an EMBL/GenBank/DDBJ whole genome shotgun (WGS) entry which is preliminary data.</text>
</comment>
<dbReference type="InterPro" id="IPR001041">
    <property type="entry name" value="2Fe-2S_ferredoxin-type"/>
</dbReference>
<keyword evidence="4" id="KW-0408">Iron</keyword>
<evidence type="ECO:0000256" key="1">
    <source>
        <dbReference type="ARBA" id="ARBA00010914"/>
    </source>
</evidence>
<comment type="cofactor">
    <cofactor evidence="6">
        <name>[2Fe-2S] cluster</name>
        <dbReference type="ChEBI" id="CHEBI:190135"/>
    </cofactor>
</comment>
<gene>
    <name evidence="8" type="ORF">JOF55_003805</name>
</gene>
<keyword evidence="3" id="KW-0479">Metal-binding</keyword>
<protein>
    <submittedName>
        <fullName evidence="8">2Fe-2S ferredoxin</fullName>
    </submittedName>
</protein>
<evidence type="ECO:0000256" key="5">
    <source>
        <dbReference type="ARBA" id="ARBA00023014"/>
    </source>
</evidence>
<evidence type="ECO:0000256" key="4">
    <source>
        <dbReference type="ARBA" id="ARBA00023004"/>
    </source>
</evidence>
<dbReference type="PROSITE" id="PS51085">
    <property type="entry name" value="2FE2S_FER_2"/>
    <property type="match status" value="1"/>
</dbReference>
<organism evidence="8 9">
    <name type="scientific">Haloactinomyces albus</name>
    <dbReference type="NCBI Taxonomy" id="1352928"/>
    <lineage>
        <taxon>Bacteria</taxon>
        <taxon>Bacillati</taxon>
        <taxon>Actinomycetota</taxon>
        <taxon>Actinomycetes</taxon>
        <taxon>Actinopolysporales</taxon>
        <taxon>Actinopolysporaceae</taxon>
        <taxon>Haloactinomyces</taxon>
    </lineage>
</organism>
<dbReference type="Pfam" id="PF00111">
    <property type="entry name" value="Fer2"/>
    <property type="match status" value="1"/>
</dbReference>
<name>A0AAE4CN80_9ACTN</name>
<dbReference type="AlphaFoldDB" id="A0AAE4CN80"/>
<evidence type="ECO:0000256" key="3">
    <source>
        <dbReference type="ARBA" id="ARBA00022723"/>
    </source>
</evidence>
<sequence length="108" mass="11727">MPKITYHHADGNQDVLDVPGGSTVMRSAVSNGVRGIVGECGGQAMCATCHVYVHTPYLDRLPEISEDEEEMLECAAAERDESRSRLGCRLTVGDELPEIEIDVPKAQV</sequence>
<dbReference type="GO" id="GO:0046872">
    <property type="term" value="F:metal ion binding"/>
    <property type="evidence" value="ECO:0007669"/>
    <property type="project" value="UniProtKB-KW"/>
</dbReference>
<dbReference type="PANTHER" id="PTHR23426">
    <property type="entry name" value="FERREDOXIN/ADRENODOXIN"/>
    <property type="match status" value="1"/>
</dbReference>
<dbReference type="SUPFAM" id="SSF54292">
    <property type="entry name" value="2Fe-2S ferredoxin-like"/>
    <property type="match status" value="1"/>
</dbReference>
<proteinExistence type="inferred from homology"/>
<keyword evidence="2" id="KW-0001">2Fe-2S</keyword>
<evidence type="ECO:0000313" key="8">
    <source>
        <dbReference type="EMBL" id="MDR7303624.1"/>
    </source>
</evidence>
<dbReference type="InterPro" id="IPR018298">
    <property type="entry name" value="Adrenodoxin_Fe-S_BS"/>
</dbReference>
<dbReference type="RefSeq" id="WP_310276053.1">
    <property type="nucleotide sequence ID" value="NZ_JAVDXW010000001.1"/>
</dbReference>
<dbReference type="InterPro" id="IPR036010">
    <property type="entry name" value="2Fe-2S_ferredoxin-like_sf"/>
</dbReference>
<dbReference type="PANTHER" id="PTHR23426:SF65">
    <property type="entry name" value="FERREDOXIN-2, MITOCHONDRIAL"/>
    <property type="match status" value="1"/>
</dbReference>
<dbReference type="GO" id="GO:0140647">
    <property type="term" value="P:P450-containing electron transport chain"/>
    <property type="evidence" value="ECO:0007669"/>
    <property type="project" value="InterPro"/>
</dbReference>
<dbReference type="GO" id="GO:0005829">
    <property type="term" value="C:cytosol"/>
    <property type="evidence" value="ECO:0007669"/>
    <property type="project" value="TreeGrafter"/>
</dbReference>
<dbReference type="GO" id="GO:0051537">
    <property type="term" value="F:2 iron, 2 sulfur cluster binding"/>
    <property type="evidence" value="ECO:0007669"/>
    <property type="project" value="UniProtKB-KW"/>
</dbReference>
<keyword evidence="9" id="KW-1185">Reference proteome</keyword>
<dbReference type="Gene3D" id="3.10.20.30">
    <property type="match status" value="1"/>
</dbReference>
<dbReference type="GO" id="GO:0009055">
    <property type="term" value="F:electron transfer activity"/>
    <property type="evidence" value="ECO:0007669"/>
    <property type="project" value="TreeGrafter"/>
</dbReference>
<evidence type="ECO:0000313" key="9">
    <source>
        <dbReference type="Proteomes" id="UP001180845"/>
    </source>
</evidence>